<sequence>MRKTHVKLPHQTFRASTVDDGLRGGSLVEELVYPNIDGHDSDLNRRRQAIQITNQRDGFSVEIFALPLQSLLVEEEAFSDSSDRYVCRAVSIAMAEPQLTANPRQPRDGTRDHSIRLG</sequence>
<protein>
    <submittedName>
        <fullName evidence="2">Uncharacterized protein</fullName>
    </submittedName>
</protein>
<organism evidence="2 3">
    <name type="scientific">Cercospora beticola</name>
    <name type="common">Sugarbeet leaf spot fungus</name>
    <dbReference type="NCBI Taxonomy" id="122368"/>
    <lineage>
        <taxon>Eukaryota</taxon>
        <taxon>Fungi</taxon>
        <taxon>Dikarya</taxon>
        <taxon>Ascomycota</taxon>
        <taxon>Pezizomycotina</taxon>
        <taxon>Dothideomycetes</taxon>
        <taxon>Dothideomycetidae</taxon>
        <taxon>Mycosphaerellales</taxon>
        <taxon>Mycosphaerellaceae</taxon>
        <taxon>Cercospora</taxon>
    </lineage>
</organism>
<evidence type="ECO:0000313" key="2">
    <source>
        <dbReference type="EMBL" id="WPB05792.1"/>
    </source>
</evidence>
<dbReference type="GeneID" id="90644657"/>
<dbReference type="EMBL" id="CP134190">
    <property type="protein sequence ID" value="WPB05792.1"/>
    <property type="molecule type" value="Genomic_DNA"/>
</dbReference>
<accession>A0ABZ0P280</accession>
<proteinExistence type="predicted"/>
<keyword evidence="3" id="KW-1185">Reference proteome</keyword>
<feature type="region of interest" description="Disordered" evidence="1">
    <location>
        <begin position="96"/>
        <end position="118"/>
    </location>
</feature>
<dbReference type="Proteomes" id="UP001302367">
    <property type="component" value="Chromosome 7"/>
</dbReference>
<feature type="compositionally biased region" description="Basic and acidic residues" evidence="1">
    <location>
        <begin position="105"/>
        <end position="118"/>
    </location>
</feature>
<reference evidence="2 3" key="1">
    <citation type="submission" date="2023-09" db="EMBL/GenBank/DDBJ databases">
        <title>Complete-Gapless Cercospora beticola genome.</title>
        <authorList>
            <person name="Wyatt N.A."/>
            <person name="Spanner R.E."/>
            <person name="Bolton M.D."/>
        </authorList>
    </citation>
    <scope>NUCLEOTIDE SEQUENCE [LARGE SCALE GENOMIC DNA]</scope>
    <source>
        <strain evidence="2">Cb09-40</strain>
    </source>
</reference>
<gene>
    <name evidence="2" type="ORF">RHO25_010446</name>
</gene>
<dbReference type="RefSeq" id="XP_065459367.1">
    <property type="nucleotide sequence ID" value="XM_065603295.1"/>
</dbReference>
<evidence type="ECO:0000256" key="1">
    <source>
        <dbReference type="SAM" id="MobiDB-lite"/>
    </source>
</evidence>
<name>A0ABZ0P280_CERBT</name>
<evidence type="ECO:0000313" key="3">
    <source>
        <dbReference type="Proteomes" id="UP001302367"/>
    </source>
</evidence>